<dbReference type="Proteomes" id="UP001634394">
    <property type="component" value="Unassembled WGS sequence"/>
</dbReference>
<proteinExistence type="inferred from homology"/>
<dbReference type="GO" id="GO:0005634">
    <property type="term" value="C:nucleus"/>
    <property type="evidence" value="ECO:0007669"/>
    <property type="project" value="UniProtKB-SubCell"/>
</dbReference>
<dbReference type="EMBL" id="JBJQND010000010">
    <property type="protein sequence ID" value="KAL3863721.1"/>
    <property type="molecule type" value="Genomic_DNA"/>
</dbReference>
<dbReference type="GO" id="GO:0006281">
    <property type="term" value="P:DNA repair"/>
    <property type="evidence" value="ECO:0007669"/>
    <property type="project" value="UniProtKB-KW"/>
</dbReference>
<evidence type="ECO:0000313" key="13">
    <source>
        <dbReference type="Proteomes" id="UP001634394"/>
    </source>
</evidence>
<comment type="similarity">
    <text evidence="2">Belongs to the SFR1/MEI5 family.</text>
</comment>
<evidence type="ECO:0000256" key="6">
    <source>
        <dbReference type="ARBA" id="ARBA00023054"/>
    </source>
</evidence>
<keyword evidence="5" id="KW-0805">Transcription regulation</keyword>
<name>A0ABD3VQ46_SINWO</name>
<keyword evidence="9" id="KW-0539">Nucleus</keyword>
<dbReference type="Gene3D" id="6.10.140.1020">
    <property type="match status" value="1"/>
</dbReference>
<evidence type="ECO:0000256" key="3">
    <source>
        <dbReference type="ARBA" id="ARBA00014688"/>
    </source>
</evidence>
<evidence type="ECO:0000256" key="10">
    <source>
        <dbReference type="ARBA" id="ARBA00033234"/>
    </source>
</evidence>
<keyword evidence="7" id="KW-0804">Transcription</keyword>
<dbReference type="AlphaFoldDB" id="A0ABD3VQ46"/>
<evidence type="ECO:0000256" key="9">
    <source>
        <dbReference type="ARBA" id="ARBA00023242"/>
    </source>
</evidence>
<gene>
    <name evidence="12" type="ORF">ACJMK2_005464</name>
</gene>
<dbReference type="Pfam" id="PF10376">
    <property type="entry name" value="Mei5"/>
    <property type="match status" value="1"/>
</dbReference>
<sequence length="318" mass="35901">MRKTYPTTFSLGLKERLKRCGRYHTSPGVQPLNKQQRLDIPLSDILECPTEMTMTTVNADDVNDGFSNAKQKLFQSPWRRQEQIEITPKKFLGEKRHVLGVTVQSAISSKSDFSCYQSEDCLSLGKNDSLIQDVSNSSSPSDSVTNMNQDQNDLHSPNTVSSGIKHLPVVGKETTKTAGTPLTSKSRLSSFSFKGSKLTFSDIGCESDQDLMKRRASCPDNNESSIKELIVERDRLQKLLAHNEDTLRKLNMVKMYRAKNDLTTLCNLIEKWRSVSQEALQDLHNQMSEPKPTLTELINHCQIDHALVNYNAEEESFI</sequence>
<evidence type="ECO:0000256" key="4">
    <source>
        <dbReference type="ARBA" id="ARBA00022763"/>
    </source>
</evidence>
<keyword evidence="13" id="KW-1185">Reference proteome</keyword>
<evidence type="ECO:0000256" key="7">
    <source>
        <dbReference type="ARBA" id="ARBA00023163"/>
    </source>
</evidence>
<organism evidence="12 13">
    <name type="scientific">Sinanodonta woodiana</name>
    <name type="common">Chinese pond mussel</name>
    <name type="synonym">Anodonta woodiana</name>
    <dbReference type="NCBI Taxonomy" id="1069815"/>
    <lineage>
        <taxon>Eukaryota</taxon>
        <taxon>Metazoa</taxon>
        <taxon>Spiralia</taxon>
        <taxon>Lophotrochozoa</taxon>
        <taxon>Mollusca</taxon>
        <taxon>Bivalvia</taxon>
        <taxon>Autobranchia</taxon>
        <taxon>Heteroconchia</taxon>
        <taxon>Palaeoheterodonta</taxon>
        <taxon>Unionida</taxon>
        <taxon>Unionoidea</taxon>
        <taxon>Unionidae</taxon>
        <taxon>Unioninae</taxon>
        <taxon>Sinanodonta</taxon>
    </lineage>
</organism>
<evidence type="ECO:0000256" key="8">
    <source>
        <dbReference type="ARBA" id="ARBA00023204"/>
    </source>
</evidence>
<comment type="subcellular location">
    <subcellularLocation>
        <location evidence="1">Nucleus</location>
    </subcellularLocation>
</comment>
<evidence type="ECO:0000313" key="12">
    <source>
        <dbReference type="EMBL" id="KAL3863721.1"/>
    </source>
</evidence>
<evidence type="ECO:0000256" key="2">
    <source>
        <dbReference type="ARBA" id="ARBA00008729"/>
    </source>
</evidence>
<dbReference type="InterPro" id="IPR042429">
    <property type="entry name" value="SFR1"/>
</dbReference>
<dbReference type="PANTHER" id="PTHR28643:SF1">
    <property type="entry name" value="SWI5-DEPENDENT RECOMBINATION DNA REPAIR PROTEIN 1 HOMOLOG"/>
    <property type="match status" value="1"/>
</dbReference>
<keyword evidence="6" id="KW-0175">Coiled coil</keyword>
<evidence type="ECO:0000256" key="1">
    <source>
        <dbReference type="ARBA" id="ARBA00004123"/>
    </source>
</evidence>
<comment type="caution">
    <text evidence="12">The sequence shown here is derived from an EMBL/GenBank/DDBJ whole genome shotgun (WGS) entry which is preliminary data.</text>
</comment>
<dbReference type="InterPro" id="IPR018468">
    <property type="entry name" value="SFR1/Mei5"/>
</dbReference>
<dbReference type="PANTHER" id="PTHR28643">
    <property type="entry name" value="SWI5-DEPENDENT RECOMBINATION DNA REPAIR PROTEIN 1 HOMOLOG"/>
    <property type="match status" value="1"/>
</dbReference>
<keyword evidence="4" id="KW-0227">DNA damage</keyword>
<protein>
    <recommendedName>
        <fullName evidence="3">Swi5-dependent recombination DNA repair protein 1 homolog</fullName>
    </recommendedName>
    <alternativeName>
        <fullName evidence="10">Meiosis protein 5 homolog</fullName>
    </alternativeName>
</protein>
<feature type="region of interest" description="Disordered" evidence="11">
    <location>
        <begin position="132"/>
        <end position="164"/>
    </location>
</feature>
<accession>A0ABD3VQ46</accession>
<feature type="compositionally biased region" description="Polar residues" evidence="11">
    <location>
        <begin position="145"/>
        <end position="162"/>
    </location>
</feature>
<evidence type="ECO:0000256" key="5">
    <source>
        <dbReference type="ARBA" id="ARBA00023015"/>
    </source>
</evidence>
<keyword evidence="8" id="KW-0234">DNA repair</keyword>
<feature type="compositionally biased region" description="Low complexity" evidence="11">
    <location>
        <begin position="133"/>
        <end position="144"/>
    </location>
</feature>
<reference evidence="12 13" key="1">
    <citation type="submission" date="2024-11" db="EMBL/GenBank/DDBJ databases">
        <title>Chromosome-level genome assembly of the freshwater bivalve Anodonta woodiana.</title>
        <authorList>
            <person name="Chen X."/>
        </authorList>
    </citation>
    <scope>NUCLEOTIDE SEQUENCE [LARGE SCALE GENOMIC DNA]</scope>
    <source>
        <strain evidence="12">MN2024</strain>
        <tissue evidence="12">Gills</tissue>
    </source>
</reference>
<evidence type="ECO:0000256" key="11">
    <source>
        <dbReference type="SAM" id="MobiDB-lite"/>
    </source>
</evidence>